<reference evidence="2 3" key="1">
    <citation type="submission" date="2016-10" db="EMBL/GenBank/DDBJ databases">
        <title>Genome sequence of the basidiomycete white-rot fungus Trametes pubescens.</title>
        <authorList>
            <person name="Makela M.R."/>
            <person name="Granchi Z."/>
            <person name="Peng M."/>
            <person name="De Vries R.P."/>
            <person name="Grigoriev I."/>
            <person name="Riley R."/>
            <person name="Hilden K."/>
        </authorList>
    </citation>
    <scope>NUCLEOTIDE SEQUENCE [LARGE SCALE GENOMIC DNA]</scope>
    <source>
        <strain evidence="2 3">FBCC735</strain>
    </source>
</reference>
<evidence type="ECO:0000313" key="3">
    <source>
        <dbReference type="Proteomes" id="UP000184267"/>
    </source>
</evidence>
<name>A0A1M2V4W5_TRAPU</name>
<feature type="compositionally biased region" description="Polar residues" evidence="1">
    <location>
        <begin position="313"/>
        <end position="322"/>
    </location>
</feature>
<feature type="region of interest" description="Disordered" evidence="1">
    <location>
        <begin position="168"/>
        <end position="217"/>
    </location>
</feature>
<evidence type="ECO:0000313" key="2">
    <source>
        <dbReference type="EMBL" id="OJT02621.1"/>
    </source>
</evidence>
<dbReference type="AlphaFoldDB" id="A0A1M2V4W5"/>
<gene>
    <name evidence="2" type="ORF">TRAPUB_6847</name>
</gene>
<keyword evidence="3" id="KW-1185">Reference proteome</keyword>
<evidence type="ECO:0000256" key="1">
    <source>
        <dbReference type="SAM" id="MobiDB-lite"/>
    </source>
</evidence>
<feature type="compositionally biased region" description="Basic and acidic residues" evidence="1">
    <location>
        <begin position="168"/>
        <end position="180"/>
    </location>
</feature>
<organism evidence="2 3">
    <name type="scientific">Trametes pubescens</name>
    <name type="common">White-rot fungus</name>
    <dbReference type="NCBI Taxonomy" id="154538"/>
    <lineage>
        <taxon>Eukaryota</taxon>
        <taxon>Fungi</taxon>
        <taxon>Dikarya</taxon>
        <taxon>Basidiomycota</taxon>
        <taxon>Agaricomycotina</taxon>
        <taxon>Agaricomycetes</taxon>
        <taxon>Polyporales</taxon>
        <taxon>Polyporaceae</taxon>
        <taxon>Trametes</taxon>
    </lineage>
</organism>
<comment type="caution">
    <text evidence="2">The sequence shown here is derived from an EMBL/GenBank/DDBJ whole genome shotgun (WGS) entry which is preliminary data.</text>
</comment>
<dbReference type="STRING" id="154538.A0A1M2V4W5"/>
<feature type="compositionally biased region" description="Polar residues" evidence="1">
    <location>
        <begin position="293"/>
        <end position="305"/>
    </location>
</feature>
<dbReference type="EMBL" id="MNAD01001658">
    <property type="protein sequence ID" value="OJT02621.1"/>
    <property type="molecule type" value="Genomic_DNA"/>
</dbReference>
<proteinExistence type="predicted"/>
<dbReference type="OrthoDB" id="2757380at2759"/>
<dbReference type="Proteomes" id="UP000184267">
    <property type="component" value="Unassembled WGS sequence"/>
</dbReference>
<dbReference type="OMA" id="GECASHW"/>
<feature type="region of interest" description="Disordered" evidence="1">
    <location>
        <begin position="238"/>
        <end position="333"/>
    </location>
</feature>
<protein>
    <submittedName>
        <fullName evidence="2">Uncharacterized protein</fullName>
    </submittedName>
</protein>
<feature type="compositionally biased region" description="Polar residues" evidence="1">
    <location>
        <begin position="277"/>
        <end position="286"/>
    </location>
</feature>
<feature type="compositionally biased region" description="Basic residues" evidence="1">
    <location>
        <begin position="422"/>
        <end position="435"/>
    </location>
</feature>
<feature type="region of interest" description="Disordered" evidence="1">
    <location>
        <begin position="404"/>
        <end position="435"/>
    </location>
</feature>
<sequence length="435" mass="46319">MLAAAKPDLVKILRHPSGVSVTDDGGSNATAASPSLVLPSGDLISPSYDADKHSKMSFFSKKDFKRYQPKQPLADLAYNDEGVPIYLEQLDGSVMSADLYNDLRTLLKQVYETLETYDIAPSSWKHISGVAFQYTASQVYAKFPCLGECASHWKLHNLCTRMYPDHKRNRAEDKDDDKPAKKTGKGKGAASSTKRPRAIDSPSTSEPPTKHARTQAHDTGALVLANNVRLEQETSLVTVPHTPSGGTGDSHNAWQAPLTSPFPETSTPPPPSVSPMRLNTGSTDDTLTLDVSKLSTALAPSTSHIATPGDAGPSSQPETASRPSAPLAEPAPSCAMSLADQLAAEVRNQRVHAPSESVLPVPVPAPEPIPAAPAPFVIGNPLDKFKSSTAPPLPSLLDNIKLPPSKSEAVSKPAGAIENNKKVSKLRVTKNKTAR</sequence>
<accession>A0A1M2V4W5</accession>